<name>A0A3A6U9B4_9GAMM</name>
<dbReference type="Pfam" id="PF05036">
    <property type="entry name" value="SPOR"/>
    <property type="match status" value="1"/>
</dbReference>
<sequence>MASSLIEINKLIVNSEKIASSPTDPKTTPKKIETGYILPLESFKNAANVNTLVKKLRKAGFPAYTLPKVSVDKQLTKVFVGTRGC</sequence>
<dbReference type="InterPro" id="IPR007730">
    <property type="entry name" value="SPOR-like_dom"/>
</dbReference>
<dbReference type="PANTHER" id="PTHR38687:SF1">
    <property type="entry name" value="CELL DIVISION PROTEIN DEDD"/>
    <property type="match status" value="1"/>
</dbReference>
<organism evidence="2 3">
    <name type="scientific">Parashewanella spongiae</name>
    <dbReference type="NCBI Taxonomy" id="342950"/>
    <lineage>
        <taxon>Bacteria</taxon>
        <taxon>Pseudomonadati</taxon>
        <taxon>Pseudomonadota</taxon>
        <taxon>Gammaproteobacteria</taxon>
        <taxon>Alteromonadales</taxon>
        <taxon>Shewanellaceae</taxon>
        <taxon>Parashewanella</taxon>
    </lineage>
</organism>
<comment type="caution">
    <text evidence="2">The sequence shown here is derived from an EMBL/GenBank/DDBJ whole genome shotgun (WGS) entry which is preliminary data.</text>
</comment>
<evidence type="ECO:0000259" key="1">
    <source>
        <dbReference type="PROSITE" id="PS51724"/>
    </source>
</evidence>
<dbReference type="GO" id="GO:0030428">
    <property type="term" value="C:cell septum"/>
    <property type="evidence" value="ECO:0007669"/>
    <property type="project" value="TreeGrafter"/>
</dbReference>
<accession>A0A3A6U9B4</accession>
<dbReference type="SUPFAM" id="SSF110997">
    <property type="entry name" value="Sporulation related repeat"/>
    <property type="match status" value="1"/>
</dbReference>
<keyword evidence="3" id="KW-1185">Reference proteome</keyword>
<dbReference type="Proteomes" id="UP000273022">
    <property type="component" value="Unassembled WGS sequence"/>
</dbReference>
<evidence type="ECO:0000313" key="2">
    <source>
        <dbReference type="EMBL" id="RJY18091.1"/>
    </source>
</evidence>
<dbReference type="AlphaFoldDB" id="A0A3A6U9B4"/>
<proteinExistence type="predicted"/>
<dbReference type="InterPro" id="IPR036680">
    <property type="entry name" value="SPOR-like_sf"/>
</dbReference>
<evidence type="ECO:0000313" key="3">
    <source>
        <dbReference type="Proteomes" id="UP000273022"/>
    </source>
</evidence>
<dbReference type="GO" id="GO:0032153">
    <property type="term" value="C:cell division site"/>
    <property type="evidence" value="ECO:0007669"/>
    <property type="project" value="TreeGrafter"/>
</dbReference>
<dbReference type="PROSITE" id="PS51724">
    <property type="entry name" value="SPOR"/>
    <property type="match status" value="1"/>
</dbReference>
<dbReference type="GO" id="GO:0032506">
    <property type="term" value="P:cytokinetic process"/>
    <property type="evidence" value="ECO:0007669"/>
    <property type="project" value="TreeGrafter"/>
</dbReference>
<dbReference type="InterPro" id="IPR052521">
    <property type="entry name" value="Cell_div_SPOR-domain"/>
</dbReference>
<dbReference type="GO" id="GO:0042834">
    <property type="term" value="F:peptidoglycan binding"/>
    <property type="evidence" value="ECO:0007669"/>
    <property type="project" value="InterPro"/>
</dbReference>
<dbReference type="Gene3D" id="3.30.70.1070">
    <property type="entry name" value="Sporulation related repeat"/>
    <property type="match status" value="1"/>
</dbReference>
<gene>
    <name evidence="2" type="ORF">D5R81_06855</name>
</gene>
<dbReference type="PANTHER" id="PTHR38687">
    <property type="entry name" value="CELL DIVISION PROTEIN DEDD-RELATED"/>
    <property type="match status" value="1"/>
</dbReference>
<reference evidence="2 3" key="1">
    <citation type="submission" date="2018-09" db="EMBL/GenBank/DDBJ databases">
        <title>Phylogeny of the Shewanellaceae, and recommendation for two new genera, Pseudoshewanella and Parashewanella.</title>
        <authorList>
            <person name="Wang G."/>
        </authorList>
    </citation>
    <scope>NUCLEOTIDE SEQUENCE [LARGE SCALE GENOMIC DNA]</scope>
    <source>
        <strain evidence="2 3">KCTC 22492</strain>
    </source>
</reference>
<protein>
    <recommendedName>
        <fullName evidence="1">SPOR domain-containing protein</fullName>
    </recommendedName>
</protein>
<dbReference type="OrthoDB" id="7069135at2"/>
<dbReference type="EMBL" id="QYYH01000032">
    <property type="protein sequence ID" value="RJY18091.1"/>
    <property type="molecule type" value="Genomic_DNA"/>
</dbReference>
<feature type="domain" description="SPOR" evidence="1">
    <location>
        <begin position="30"/>
        <end position="85"/>
    </location>
</feature>